<evidence type="ECO:0000256" key="7">
    <source>
        <dbReference type="ARBA" id="ARBA00022989"/>
    </source>
</evidence>
<keyword evidence="7 9" id="KW-1133">Transmembrane helix</keyword>
<dbReference type="Proteomes" id="UP000494108">
    <property type="component" value="Unassembled WGS sequence"/>
</dbReference>
<sequence>MYVHPTSHRRSRPQRQAGFTLIEVLIALAIISIALAAFVRLTSQTATNQGLLEQRSLAMLSAESSLAELQIGTLPSAGLQQIPCPQADQPFVCRVQIGPSQQGVRSVSVDVYLGRNSDQRLASLQSRLLERRR</sequence>
<evidence type="ECO:0000256" key="1">
    <source>
        <dbReference type="ARBA" id="ARBA00004377"/>
    </source>
</evidence>
<dbReference type="GO" id="GO:0015628">
    <property type="term" value="P:protein secretion by the type II secretion system"/>
    <property type="evidence" value="ECO:0007669"/>
    <property type="project" value="UniProtKB-UniRule"/>
</dbReference>
<evidence type="ECO:0000256" key="4">
    <source>
        <dbReference type="ARBA" id="ARBA00022481"/>
    </source>
</evidence>
<dbReference type="GO" id="GO:0005886">
    <property type="term" value="C:plasma membrane"/>
    <property type="evidence" value="ECO:0007669"/>
    <property type="project" value="UniProtKB-SubCell"/>
</dbReference>
<comment type="function">
    <text evidence="9">Component of the type II secretion system required for the energy-dependent secretion of extracellular factors such as proteases and toxins from the periplasm.</text>
</comment>
<accession>A0A6S6ZGR1</accession>
<keyword evidence="12" id="KW-1185">Reference proteome</keyword>
<evidence type="ECO:0000259" key="10">
    <source>
        <dbReference type="Pfam" id="PF02501"/>
    </source>
</evidence>
<keyword evidence="5 9" id="KW-0997">Cell inner membrane</keyword>
<evidence type="ECO:0000313" key="12">
    <source>
        <dbReference type="Proteomes" id="UP000494108"/>
    </source>
</evidence>
<protein>
    <recommendedName>
        <fullName evidence="9">Type II secretion system protein I</fullName>
        <shortName evidence="9">T2SS minor pseudopilin I</shortName>
    </recommendedName>
</protein>
<dbReference type="Pfam" id="PF02501">
    <property type="entry name" value="T2SSI"/>
    <property type="match status" value="1"/>
</dbReference>
<evidence type="ECO:0000256" key="8">
    <source>
        <dbReference type="ARBA" id="ARBA00023136"/>
    </source>
</evidence>
<comment type="subcellular location">
    <subcellularLocation>
        <location evidence="1 9">Cell inner membrane</location>
        <topology evidence="1 9">Single-pass membrane protein</topology>
    </subcellularLocation>
</comment>
<dbReference type="EMBL" id="CADIJX010000003">
    <property type="protein sequence ID" value="CAB3647146.1"/>
    <property type="molecule type" value="Genomic_DNA"/>
</dbReference>
<evidence type="ECO:0000256" key="9">
    <source>
        <dbReference type="RuleBase" id="RU368030"/>
    </source>
</evidence>
<dbReference type="Pfam" id="PF07963">
    <property type="entry name" value="N_methyl"/>
    <property type="match status" value="1"/>
</dbReference>
<reference evidence="11 12" key="1">
    <citation type="submission" date="2020-04" db="EMBL/GenBank/DDBJ databases">
        <authorList>
            <person name="De Canck E."/>
        </authorList>
    </citation>
    <scope>NUCLEOTIDE SEQUENCE [LARGE SCALE GENOMIC DNA]</scope>
    <source>
        <strain evidence="11 12">LMG 3431</strain>
    </source>
</reference>
<comment type="similarity">
    <text evidence="2 9">Belongs to the GSP I family.</text>
</comment>
<dbReference type="InterPro" id="IPR045584">
    <property type="entry name" value="Pilin-like"/>
</dbReference>
<dbReference type="InterPro" id="IPR012902">
    <property type="entry name" value="N_methyl_site"/>
</dbReference>
<keyword evidence="3" id="KW-1003">Cell membrane</keyword>
<evidence type="ECO:0000313" key="11">
    <source>
        <dbReference type="EMBL" id="CAB3647146.1"/>
    </source>
</evidence>
<dbReference type="AlphaFoldDB" id="A0A6S6ZGR1"/>
<dbReference type="RefSeq" id="WP_175174851.1">
    <property type="nucleotide sequence ID" value="NZ_CADIJX010000003.1"/>
</dbReference>
<comment type="subunit">
    <text evidence="9">Type II secretion is composed of four main components: the outer membrane complex, the inner membrane complex, the cytoplasmic secretion ATPase and the periplasm-spanning pseudopilus.</text>
</comment>
<dbReference type="NCBIfam" id="TIGR02532">
    <property type="entry name" value="IV_pilin_GFxxxE"/>
    <property type="match status" value="1"/>
</dbReference>
<gene>
    <name evidence="11" type="ORF">LMG3431_02544</name>
</gene>
<evidence type="ECO:0000256" key="5">
    <source>
        <dbReference type="ARBA" id="ARBA00022519"/>
    </source>
</evidence>
<keyword evidence="4 9" id="KW-0488">Methylation</keyword>
<dbReference type="InterPro" id="IPR010052">
    <property type="entry name" value="T2SS_protein-GspI"/>
</dbReference>
<comment type="PTM">
    <text evidence="9">Cleaved by prepilin peptidase.</text>
</comment>
<dbReference type="GO" id="GO:0015627">
    <property type="term" value="C:type II protein secretion system complex"/>
    <property type="evidence" value="ECO:0007669"/>
    <property type="project" value="UniProtKB-UniRule"/>
</dbReference>
<organism evidence="11 12">
    <name type="scientific">Achromobacter pestifer</name>
    <dbReference type="NCBI Taxonomy" id="1353889"/>
    <lineage>
        <taxon>Bacteria</taxon>
        <taxon>Pseudomonadati</taxon>
        <taxon>Pseudomonadota</taxon>
        <taxon>Betaproteobacteria</taxon>
        <taxon>Burkholderiales</taxon>
        <taxon>Alcaligenaceae</taxon>
        <taxon>Achromobacter</taxon>
    </lineage>
</organism>
<dbReference type="NCBIfam" id="TIGR01707">
    <property type="entry name" value="gspI"/>
    <property type="match status" value="1"/>
</dbReference>
<dbReference type="PANTHER" id="PTHR38779">
    <property type="entry name" value="TYPE II SECRETION SYSTEM PROTEIN I-RELATED"/>
    <property type="match status" value="1"/>
</dbReference>
<feature type="transmembrane region" description="Helical" evidence="9">
    <location>
        <begin position="21"/>
        <end position="39"/>
    </location>
</feature>
<keyword evidence="8 9" id="KW-0472">Membrane</keyword>
<evidence type="ECO:0000256" key="2">
    <source>
        <dbReference type="ARBA" id="ARBA00008358"/>
    </source>
</evidence>
<dbReference type="SUPFAM" id="SSF54523">
    <property type="entry name" value="Pili subunits"/>
    <property type="match status" value="1"/>
</dbReference>
<dbReference type="PANTHER" id="PTHR38779:SF2">
    <property type="entry name" value="TYPE II SECRETION SYSTEM PROTEIN I-RELATED"/>
    <property type="match status" value="1"/>
</dbReference>
<dbReference type="PROSITE" id="PS00409">
    <property type="entry name" value="PROKAR_NTER_METHYL"/>
    <property type="match status" value="1"/>
</dbReference>
<keyword evidence="6 9" id="KW-0812">Transmembrane</keyword>
<name>A0A6S6ZGR1_9BURK</name>
<evidence type="ECO:0000256" key="6">
    <source>
        <dbReference type="ARBA" id="ARBA00022692"/>
    </source>
</evidence>
<feature type="domain" description="Type II secretion system protein GspI C-terminal" evidence="10">
    <location>
        <begin position="52"/>
        <end position="126"/>
    </location>
</feature>
<dbReference type="Gene3D" id="3.30.1300.30">
    <property type="entry name" value="GSPII I/J protein-like"/>
    <property type="match status" value="1"/>
</dbReference>
<dbReference type="InterPro" id="IPR003413">
    <property type="entry name" value="T2SS_GspI_C"/>
</dbReference>
<proteinExistence type="inferred from homology"/>
<evidence type="ECO:0000256" key="3">
    <source>
        <dbReference type="ARBA" id="ARBA00022475"/>
    </source>
</evidence>